<evidence type="ECO:0000259" key="1">
    <source>
        <dbReference type="Pfam" id="PF01712"/>
    </source>
</evidence>
<dbReference type="GO" id="GO:0019136">
    <property type="term" value="F:deoxynucleoside kinase activity"/>
    <property type="evidence" value="ECO:0007669"/>
    <property type="project" value="TreeGrafter"/>
</dbReference>
<evidence type="ECO:0000313" key="2">
    <source>
        <dbReference type="EMBL" id="KAK3888358.1"/>
    </source>
</evidence>
<dbReference type="AlphaFoldDB" id="A0AAE1G869"/>
<dbReference type="PANTHER" id="PTHR10513:SF38">
    <property type="entry name" value="DEOXYNUCLEOSIDE KINASE-LIKE PROTEIN"/>
    <property type="match status" value="1"/>
</dbReference>
<dbReference type="CDD" id="cd01673">
    <property type="entry name" value="dNK"/>
    <property type="match status" value="1"/>
</dbReference>
<dbReference type="FunFam" id="3.40.50.300:FF:001571">
    <property type="entry name" value="Deoxynucleoside kinase"/>
    <property type="match status" value="1"/>
</dbReference>
<protein>
    <recommendedName>
        <fullName evidence="1">Deoxynucleoside kinase domain-containing protein</fullName>
    </recommendedName>
</protein>
<dbReference type="InterPro" id="IPR027417">
    <property type="entry name" value="P-loop_NTPase"/>
</dbReference>
<dbReference type="Pfam" id="PF01712">
    <property type="entry name" value="dNK"/>
    <property type="match status" value="1"/>
</dbReference>
<accession>A0AAE1G869</accession>
<reference evidence="2" key="1">
    <citation type="submission" date="2023-10" db="EMBL/GenBank/DDBJ databases">
        <title>Genome assemblies of two species of porcelain crab, Petrolisthes cinctipes and Petrolisthes manimaculis (Anomura: Porcellanidae).</title>
        <authorList>
            <person name="Angst P."/>
        </authorList>
    </citation>
    <scope>NUCLEOTIDE SEQUENCE</scope>
    <source>
        <strain evidence="2">PB745_01</strain>
        <tissue evidence="2">Gill</tissue>
    </source>
</reference>
<keyword evidence="3" id="KW-1185">Reference proteome</keyword>
<dbReference type="PANTHER" id="PTHR10513">
    <property type="entry name" value="DEOXYNUCLEOSIDE KINASE"/>
    <property type="match status" value="1"/>
</dbReference>
<dbReference type="InterPro" id="IPR031314">
    <property type="entry name" value="DNK_dom"/>
</dbReference>
<name>A0AAE1G869_PETCI</name>
<dbReference type="GO" id="GO:0005739">
    <property type="term" value="C:mitochondrion"/>
    <property type="evidence" value="ECO:0007669"/>
    <property type="project" value="TreeGrafter"/>
</dbReference>
<dbReference type="SUPFAM" id="SSF52540">
    <property type="entry name" value="P-loop containing nucleoside triphosphate hydrolases"/>
    <property type="match status" value="1"/>
</dbReference>
<feature type="domain" description="Deoxynucleoside kinase" evidence="1">
    <location>
        <begin position="147"/>
        <end position="343"/>
    </location>
</feature>
<dbReference type="Proteomes" id="UP001286313">
    <property type="component" value="Unassembled WGS sequence"/>
</dbReference>
<dbReference type="Gene3D" id="3.40.50.300">
    <property type="entry name" value="P-loop containing nucleotide triphosphate hydrolases"/>
    <property type="match status" value="1"/>
</dbReference>
<evidence type="ECO:0000313" key="3">
    <source>
        <dbReference type="Proteomes" id="UP001286313"/>
    </source>
</evidence>
<dbReference type="EMBL" id="JAWQEG010000557">
    <property type="protein sequence ID" value="KAK3888358.1"/>
    <property type="molecule type" value="Genomic_DNA"/>
</dbReference>
<dbReference type="InterPro" id="IPR050566">
    <property type="entry name" value="Deoxyribonucleoside_kinase"/>
</dbReference>
<sequence>MQLLRWRVGTLLQPLSLVKFIVVKDLAAIVTRTRRTLLDYLVYPRPPSPFLSTRVLGMSSRILPDSGGGGGVDDDAVEEIHGGYRHLNQSSLSPAKKRKLDEIANLGSPSNPLLLLPASCLLQKGFDLITSQAKSSPEKKRSRPFTVSIEGNIGSGKSTFLRYFSAMPGVDTHQEPVDMWRNLEGHNLLGKLYEDPQRWSFLFQSYVQLTRLNIHLQNTDSPVKLIERSLQNNRYCFLESGHDSGDLQGSEYSVLCEYYDMLESQLDIGVDLIVYLRSTPEVVHARMLKRGRCEEANLPLDYMKLVHEYYERWLVHHQPHKPPAPVLVLDANQDLDAMKLEYEKKKSVIMGHKALPS</sequence>
<gene>
    <name evidence="2" type="ORF">Pcinc_007579</name>
</gene>
<organism evidence="2 3">
    <name type="scientific">Petrolisthes cinctipes</name>
    <name type="common">Flat porcelain crab</name>
    <dbReference type="NCBI Taxonomy" id="88211"/>
    <lineage>
        <taxon>Eukaryota</taxon>
        <taxon>Metazoa</taxon>
        <taxon>Ecdysozoa</taxon>
        <taxon>Arthropoda</taxon>
        <taxon>Crustacea</taxon>
        <taxon>Multicrustacea</taxon>
        <taxon>Malacostraca</taxon>
        <taxon>Eumalacostraca</taxon>
        <taxon>Eucarida</taxon>
        <taxon>Decapoda</taxon>
        <taxon>Pleocyemata</taxon>
        <taxon>Anomura</taxon>
        <taxon>Galatheoidea</taxon>
        <taxon>Porcellanidae</taxon>
        <taxon>Petrolisthes</taxon>
    </lineage>
</organism>
<proteinExistence type="predicted"/>
<comment type="caution">
    <text evidence="2">The sequence shown here is derived from an EMBL/GenBank/DDBJ whole genome shotgun (WGS) entry which is preliminary data.</text>
</comment>